<feature type="transmembrane region" description="Helical" evidence="1">
    <location>
        <begin position="67"/>
        <end position="87"/>
    </location>
</feature>
<dbReference type="Bgee" id="ENSMODG00000023868">
    <property type="expression patterns" value="Expressed in liver and 20 other cell types or tissues"/>
</dbReference>
<evidence type="ECO:0000313" key="3">
    <source>
        <dbReference type="Proteomes" id="UP000002280"/>
    </source>
</evidence>
<gene>
    <name evidence="2" type="primary">TMEM220</name>
</gene>
<dbReference type="OrthoDB" id="9924288at2759"/>
<dbReference type="Proteomes" id="UP000002280">
    <property type="component" value="Chromosome 2"/>
</dbReference>
<accession>F6YUA3</accession>
<feature type="transmembrane region" description="Helical" evidence="1">
    <location>
        <begin position="93"/>
        <end position="115"/>
    </location>
</feature>
<name>F6YUA3_MONDO</name>
<dbReference type="InParanoid" id="F6YUA3"/>
<keyword evidence="1" id="KW-0812">Transmembrane</keyword>
<proteinExistence type="predicted"/>
<dbReference type="InterPro" id="IPR029377">
    <property type="entry name" value="TMEM220"/>
</dbReference>
<dbReference type="PANTHER" id="PTHR34262:SF1">
    <property type="entry name" value="TRANSMEMBRANE PROTEIN 220"/>
    <property type="match status" value="1"/>
</dbReference>
<dbReference type="PANTHER" id="PTHR34262">
    <property type="entry name" value="TRANSMEMBRANE PROTEIN 220"/>
    <property type="match status" value="1"/>
</dbReference>
<feature type="transmembrane region" description="Helical" evidence="1">
    <location>
        <begin position="157"/>
        <end position="175"/>
    </location>
</feature>
<keyword evidence="1" id="KW-1133">Transmembrane helix</keyword>
<dbReference type="Pfam" id="PF15071">
    <property type="entry name" value="TMEM220"/>
    <property type="match status" value="1"/>
</dbReference>
<keyword evidence="3" id="KW-1185">Reference proteome</keyword>
<evidence type="ECO:0000313" key="2">
    <source>
        <dbReference type="Ensembl" id="ENSMODP00000032004.3"/>
    </source>
</evidence>
<reference evidence="2 3" key="1">
    <citation type="journal article" date="2007" name="Nature">
        <title>Genome of the marsupial Monodelphis domestica reveals innovation in non-coding sequences.</title>
        <authorList>
            <person name="Mikkelsen T.S."/>
            <person name="Wakefield M.J."/>
            <person name="Aken B."/>
            <person name="Amemiya C.T."/>
            <person name="Chang J.L."/>
            <person name="Duke S."/>
            <person name="Garber M."/>
            <person name="Gentles A.J."/>
            <person name="Goodstadt L."/>
            <person name="Heger A."/>
            <person name="Jurka J."/>
            <person name="Kamal M."/>
            <person name="Mauceli E."/>
            <person name="Searle S.M."/>
            <person name="Sharpe T."/>
            <person name="Baker M.L."/>
            <person name="Batzer M.A."/>
            <person name="Benos P.V."/>
            <person name="Belov K."/>
            <person name="Clamp M."/>
            <person name="Cook A."/>
            <person name="Cuff J."/>
            <person name="Das R."/>
            <person name="Davidow L."/>
            <person name="Deakin J.E."/>
            <person name="Fazzari M.J."/>
            <person name="Glass J.L."/>
            <person name="Grabherr M."/>
            <person name="Greally J.M."/>
            <person name="Gu W."/>
            <person name="Hore T.A."/>
            <person name="Huttley G.A."/>
            <person name="Kleber M."/>
            <person name="Jirtle R.L."/>
            <person name="Koina E."/>
            <person name="Lee J.T."/>
            <person name="Mahony S."/>
            <person name="Marra M.A."/>
            <person name="Miller R.D."/>
            <person name="Nicholls R.D."/>
            <person name="Oda M."/>
            <person name="Papenfuss A.T."/>
            <person name="Parra Z.E."/>
            <person name="Pollock D.D."/>
            <person name="Ray D.A."/>
            <person name="Schein J.E."/>
            <person name="Speed T.P."/>
            <person name="Thompson K."/>
            <person name="VandeBerg J.L."/>
            <person name="Wade C.M."/>
            <person name="Walker J.A."/>
            <person name="Waters P.D."/>
            <person name="Webber C."/>
            <person name="Weidman J.R."/>
            <person name="Xie X."/>
            <person name="Zody M.C."/>
            <person name="Baldwin J."/>
            <person name="Abdouelleil A."/>
            <person name="Abdulkadir J."/>
            <person name="Abebe A."/>
            <person name="Abera B."/>
            <person name="Abreu J."/>
            <person name="Acer S.C."/>
            <person name="Aftuck L."/>
            <person name="Alexander A."/>
            <person name="An P."/>
            <person name="Anderson E."/>
            <person name="Anderson S."/>
            <person name="Arachi H."/>
            <person name="Azer M."/>
            <person name="Bachantsang P."/>
            <person name="Barry A."/>
            <person name="Bayul T."/>
            <person name="Berlin A."/>
            <person name="Bessette D."/>
            <person name="Bloom T."/>
            <person name="Bloom T."/>
            <person name="Boguslavskiy L."/>
            <person name="Bonnet C."/>
            <person name="Boukhgalter B."/>
            <person name="Bourzgui I."/>
            <person name="Brown A."/>
            <person name="Cahill P."/>
            <person name="Channer S."/>
            <person name="Cheshatsang Y."/>
            <person name="Chuda L."/>
            <person name="Citroen M."/>
            <person name="Collymore A."/>
            <person name="Cooke P."/>
            <person name="Costello M."/>
            <person name="D'Aco K."/>
            <person name="Daza R."/>
            <person name="De Haan G."/>
            <person name="DeGray S."/>
            <person name="DeMaso C."/>
            <person name="Dhargay N."/>
            <person name="Dooley K."/>
            <person name="Dooley E."/>
            <person name="Doricent M."/>
            <person name="Dorje P."/>
            <person name="Dorjee K."/>
            <person name="Dupes A."/>
            <person name="Elong R."/>
            <person name="Falk J."/>
            <person name="Farina A."/>
            <person name="Faro S."/>
            <person name="Ferguson D."/>
            <person name="Fisher S."/>
            <person name="Foley C.D."/>
            <person name="Franke A."/>
            <person name="Friedrich D."/>
            <person name="Gadbois L."/>
            <person name="Gearin G."/>
            <person name="Gearin C.R."/>
            <person name="Giannoukos G."/>
            <person name="Goode T."/>
            <person name="Graham J."/>
            <person name="Grandbois E."/>
            <person name="Grewal S."/>
            <person name="Gyaltsen K."/>
            <person name="Hafez N."/>
            <person name="Hagos B."/>
            <person name="Hall J."/>
            <person name="Henson C."/>
            <person name="Hollinger A."/>
            <person name="Honan T."/>
            <person name="Huard M.D."/>
            <person name="Hughes L."/>
            <person name="Hurhula B."/>
            <person name="Husby M.E."/>
            <person name="Kamat A."/>
            <person name="Kanga B."/>
            <person name="Kashin S."/>
            <person name="Khazanovich D."/>
            <person name="Kisner P."/>
            <person name="Lance K."/>
            <person name="Lara M."/>
            <person name="Lee W."/>
            <person name="Lennon N."/>
            <person name="Letendre F."/>
            <person name="LeVine R."/>
            <person name="Lipovsky A."/>
            <person name="Liu X."/>
            <person name="Liu J."/>
            <person name="Liu S."/>
            <person name="Lokyitsang T."/>
            <person name="Lokyitsang Y."/>
            <person name="Lubonja R."/>
            <person name="Lui A."/>
            <person name="MacDonald P."/>
            <person name="Magnisalis V."/>
            <person name="Maru K."/>
            <person name="Matthews C."/>
            <person name="McCusker W."/>
            <person name="McDonough S."/>
            <person name="Mehta T."/>
            <person name="Meldrim J."/>
            <person name="Meneus L."/>
            <person name="Mihai O."/>
            <person name="Mihalev A."/>
            <person name="Mihova T."/>
            <person name="Mittelman R."/>
            <person name="Mlenga V."/>
            <person name="Montmayeur A."/>
            <person name="Mulrain L."/>
            <person name="Navidi A."/>
            <person name="Naylor J."/>
            <person name="Negash T."/>
            <person name="Nguyen T."/>
            <person name="Nguyen N."/>
            <person name="Nicol R."/>
            <person name="Norbu C."/>
            <person name="Norbu N."/>
            <person name="Novod N."/>
            <person name="O'Neill B."/>
            <person name="Osman S."/>
            <person name="Markiewicz E."/>
            <person name="Oyono O.L."/>
            <person name="Patti C."/>
            <person name="Phunkhang P."/>
            <person name="Pierre F."/>
            <person name="Priest M."/>
            <person name="Raghuraman S."/>
            <person name="Rege F."/>
            <person name="Reyes R."/>
            <person name="Rise C."/>
            <person name="Rogov P."/>
            <person name="Ross K."/>
            <person name="Ryan E."/>
            <person name="Settipalli S."/>
            <person name="Shea T."/>
            <person name="Sherpa N."/>
            <person name="Shi L."/>
            <person name="Shih D."/>
            <person name="Sparrow T."/>
            <person name="Spaulding J."/>
            <person name="Stalker J."/>
            <person name="Stange-Thomann N."/>
            <person name="Stavropoulos S."/>
            <person name="Stone C."/>
            <person name="Strader C."/>
            <person name="Tesfaye S."/>
            <person name="Thomson T."/>
            <person name="Thoulutsang Y."/>
            <person name="Thoulutsang D."/>
            <person name="Topham K."/>
            <person name="Topping I."/>
            <person name="Tsamla T."/>
            <person name="Vassiliev H."/>
            <person name="Vo A."/>
            <person name="Wangchuk T."/>
            <person name="Wangdi T."/>
            <person name="Weiand M."/>
            <person name="Wilkinson J."/>
            <person name="Wilson A."/>
            <person name="Yadav S."/>
            <person name="Young G."/>
            <person name="Yu Q."/>
            <person name="Zembek L."/>
            <person name="Zhong D."/>
            <person name="Zimmer A."/>
            <person name="Zwirko Z."/>
            <person name="Jaffe D.B."/>
            <person name="Alvarez P."/>
            <person name="Brockman W."/>
            <person name="Butler J."/>
            <person name="Chin C."/>
            <person name="Gnerre S."/>
            <person name="MacCallum I."/>
            <person name="Graves J.A."/>
            <person name="Ponting C.P."/>
            <person name="Breen M."/>
            <person name="Samollow P.B."/>
            <person name="Lander E.S."/>
            <person name="Lindblad-Toh K."/>
        </authorList>
    </citation>
    <scope>NUCLEOTIDE SEQUENCE [LARGE SCALE GENOMIC DNA]</scope>
</reference>
<feature type="transmembrane region" description="Helical" evidence="1">
    <location>
        <begin position="187"/>
        <end position="206"/>
    </location>
</feature>
<dbReference type="OMA" id="WAPALWR"/>
<evidence type="ECO:0000256" key="1">
    <source>
        <dbReference type="SAM" id="Phobius"/>
    </source>
</evidence>
<reference evidence="2" key="3">
    <citation type="submission" date="2025-09" db="UniProtKB">
        <authorList>
            <consortium name="Ensembl"/>
        </authorList>
    </citation>
    <scope>IDENTIFICATION</scope>
</reference>
<reference evidence="2" key="2">
    <citation type="submission" date="2025-08" db="UniProtKB">
        <authorList>
            <consortium name="Ensembl"/>
        </authorList>
    </citation>
    <scope>IDENTIFICATION</scope>
</reference>
<feature type="transmembrane region" description="Helical" evidence="1">
    <location>
        <begin position="127"/>
        <end position="145"/>
    </location>
</feature>
<protein>
    <submittedName>
        <fullName evidence="2">Transmembrane protein 220</fullName>
    </submittedName>
</protein>
<keyword evidence="1" id="KW-0472">Membrane</keyword>
<organism evidence="2 3">
    <name type="scientific">Monodelphis domestica</name>
    <name type="common">Gray short-tailed opossum</name>
    <dbReference type="NCBI Taxonomy" id="13616"/>
    <lineage>
        <taxon>Eukaryota</taxon>
        <taxon>Metazoa</taxon>
        <taxon>Chordata</taxon>
        <taxon>Craniata</taxon>
        <taxon>Vertebrata</taxon>
        <taxon>Euteleostomi</taxon>
        <taxon>Mammalia</taxon>
        <taxon>Metatheria</taxon>
        <taxon>Didelphimorphia</taxon>
        <taxon>Didelphidae</taxon>
        <taxon>Monodelphis</taxon>
    </lineage>
</organism>
<dbReference type="FunCoup" id="F6YUA3">
    <property type="interactions" value="10"/>
</dbReference>
<dbReference type="eggNOG" id="ENOG502S0TU">
    <property type="taxonomic scope" value="Eukaryota"/>
</dbReference>
<dbReference type="AlphaFoldDB" id="F6YUA3"/>
<dbReference type="Ensembl" id="ENSMODT00000033578.3">
    <property type="protein sequence ID" value="ENSMODP00000032004.3"/>
    <property type="gene ID" value="ENSMODG00000023868.3"/>
</dbReference>
<dbReference type="GeneID" id="100031396"/>
<dbReference type="KEGG" id="mdo:100031396"/>
<dbReference type="CTD" id="388335"/>
<dbReference type="HOGENOM" id="CLU_1668831_0_0_1"/>
<dbReference type="GeneTree" id="ENSGT00390000009386"/>
<dbReference type="RefSeq" id="XP_001380672.2">
    <property type="nucleotide sequence ID" value="XM_001380635.4"/>
</dbReference>
<sequence>MGCLHAFPGPSGQTSPSPGVGVMCDVGVVRTLLLSASQTALLEPSYYLGLPSEVGEMALEGFPAETLWRSCNFVMATFFSLAAYVQINDPDAELWMVIYMIPAILTLLVGLNPLTTGNFIWKSLTRLHLFLCTLRTINLGFYLFLHMDRNILHEEEGRELFGLGIIIVWLSLCHISTKNPTGRRVQMVVAITISLCPFIAWVYIYVNKETRSTWPTHCKTVI</sequence>